<evidence type="ECO:0000313" key="2">
    <source>
        <dbReference type="Proteomes" id="UP001186974"/>
    </source>
</evidence>
<protein>
    <submittedName>
        <fullName evidence="1">Uncharacterized protein</fullName>
    </submittedName>
</protein>
<comment type="caution">
    <text evidence="1">The sequence shown here is derived from an EMBL/GenBank/DDBJ whole genome shotgun (WGS) entry which is preliminary data.</text>
</comment>
<feature type="non-terminal residue" evidence="1">
    <location>
        <position position="441"/>
    </location>
</feature>
<gene>
    <name evidence="1" type="ORF">LTS18_011460</name>
</gene>
<name>A0ACC3DK56_9PEZI</name>
<accession>A0ACC3DK56</accession>
<evidence type="ECO:0000313" key="1">
    <source>
        <dbReference type="EMBL" id="KAK3077001.1"/>
    </source>
</evidence>
<dbReference type="Proteomes" id="UP001186974">
    <property type="component" value="Unassembled WGS sequence"/>
</dbReference>
<proteinExistence type="predicted"/>
<reference evidence="1" key="1">
    <citation type="submission" date="2024-09" db="EMBL/GenBank/DDBJ databases">
        <title>Black Yeasts Isolated from many extreme environments.</title>
        <authorList>
            <person name="Coleine C."/>
            <person name="Stajich J.E."/>
            <person name="Selbmann L."/>
        </authorList>
    </citation>
    <scope>NUCLEOTIDE SEQUENCE</scope>
    <source>
        <strain evidence="1">CCFEE 5737</strain>
    </source>
</reference>
<sequence length="441" mass="49303">MPRLVRRAPLSERIKAYLDPRDLLLWLSEELNSNDWDDFEKAYAMPTGVACNIVFMVARANSGTSNSTDVFGDHHSRIGSGWLQWISGIITYSLAIFSFSNAFYTFYRKRHYRFFEKSIDDQPSTPSARRVRVDSSPTSSSPLRFLSNIIASNSAESRAYPDATRDVWEVSVWDPTPLCLRLFCLFSPGHVLVYGSFLPLAALDRHPSVTVVTTMFIAALLSVQLYFLYTSFSQQIKDSSLIQKEVMNEYDTKFVHPSLTRPVRDVGIQSPPPRSMHDREVDTYTPTHVINRGFHTNPNPAYAAQYDPDNLLQQPQRPNLGRTSTPAFPTPQMNGYTNIKDTQITPAADLSSPIRQTVAERRSGTGSLHARPVANPATRRSDYGNSGGDGGSLGVYSHAASPLRKAASSNYLRAGSNNDDDARERRRREGSPLKRMSVPGQ</sequence>
<organism evidence="1 2">
    <name type="scientific">Coniosporium uncinatum</name>
    <dbReference type="NCBI Taxonomy" id="93489"/>
    <lineage>
        <taxon>Eukaryota</taxon>
        <taxon>Fungi</taxon>
        <taxon>Dikarya</taxon>
        <taxon>Ascomycota</taxon>
        <taxon>Pezizomycotina</taxon>
        <taxon>Dothideomycetes</taxon>
        <taxon>Dothideomycetes incertae sedis</taxon>
        <taxon>Coniosporium</taxon>
    </lineage>
</organism>
<keyword evidence="2" id="KW-1185">Reference proteome</keyword>
<dbReference type="EMBL" id="JAWDJW010003318">
    <property type="protein sequence ID" value="KAK3077001.1"/>
    <property type="molecule type" value="Genomic_DNA"/>
</dbReference>